<sequence length="169" mass="19205">MYSGLGTIHYRTTSKVQSVQLMSSWREKQLISLQRRVILGERAKEMRAFARGQFLLTVGCHDSTLKDSTMNHQKIFTNLDVKVRYRGFFPTVVELITFLLGDFAHPSSEVCKSEHISLSAIHLLYAENEESSDPFHVDLSIYALWFPVKLSLARTKNTSTSRHGIAVAD</sequence>
<proteinExistence type="predicted"/>
<accession>A0A4E0R0M3</accession>
<name>A0A4E0R0M3_FASHE</name>
<keyword evidence="2" id="KW-1185">Reference proteome</keyword>
<organism evidence="1 2">
    <name type="scientific">Fasciola hepatica</name>
    <name type="common">Liver fluke</name>
    <dbReference type="NCBI Taxonomy" id="6192"/>
    <lineage>
        <taxon>Eukaryota</taxon>
        <taxon>Metazoa</taxon>
        <taxon>Spiralia</taxon>
        <taxon>Lophotrochozoa</taxon>
        <taxon>Platyhelminthes</taxon>
        <taxon>Trematoda</taxon>
        <taxon>Digenea</taxon>
        <taxon>Plagiorchiida</taxon>
        <taxon>Echinostomata</taxon>
        <taxon>Echinostomatoidea</taxon>
        <taxon>Fasciolidae</taxon>
        <taxon>Fasciola</taxon>
    </lineage>
</organism>
<evidence type="ECO:0000313" key="2">
    <source>
        <dbReference type="Proteomes" id="UP000230066"/>
    </source>
</evidence>
<dbReference type="Proteomes" id="UP000230066">
    <property type="component" value="Unassembled WGS sequence"/>
</dbReference>
<protein>
    <submittedName>
        <fullName evidence="1">Uncharacterized protein</fullName>
    </submittedName>
</protein>
<evidence type="ECO:0000313" key="1">
    <source>
        <dbReference type="EMBL" id="THD19426.1"/>
    </source>
</evidence>
<comment type="caution">
    <text evidence="1">The sequence shown here is derived from an EMBL/GenBank/DDBJ whole genome shotgun (WGS) entry which is preliminary data.</text>
</comment>
<dbReference type="EMBL" id="JXXN02006463">
    <property type="protein sequence ID" value="THD19426.1"/>
    <property type="molecule type" value="Genomic_DNA"/>
</dbReference>
<reference evidence="1" key="1">
    <citation type="submission" date="2019-03" db="EMBL/GenBank/DDBJ databases">
        <title>Improved annotation for the trematode Fasciola hepatica.</title>
        <authorList>
            <person name="Choi Y.-J."/>
            <person name="Martin J."/>
            <person name="Mitreva M."/>
        </authorList>
    </citation>
    <scope>NUCLEOTIDE SEQUENCE [LARGE SCALE GENOMIC DNA]</scope>
</reference>
<gene>
    <name evidence="1" type="ORF">D915_009874</name>
</gene>
<dbReference type="AlphaFoldDB" id="A0A4E0R0M3"/>